<dbReference type="PANTHER" id="PTHR19920">
    <property type="entry name" value="WD40 PROTEIN CIAO1"/>
    <property type="match status" value="1"/>
</dbReference>
<dbReference type="GO" id="GO:0016226">
    <property type="term" value="P:iron-sulfur cluster assembly"/>
    <property type="evidence" value="ECO:0007669"/>
    <property type="project" value="TreeGrafter"/>
</dbReference>
<gene>
    <name evidence="4" type="primary">gb12850</name>
    <name evidence="4" type="ORF">PR202_gb12850</name>
</gene>
<dbReference type="InterPro" id="IPR015943">
    <property type="entry name" value="WD40/YVTN_repeat-like_dom_sf"/>
</dbReference>
<dbReference type="PRINTS" id="PR00320">
    <property type="entry name" value="GPROTEINBRPT"/>
</dbReference>
<dbReference type="InterPro" id="IPR020472">
    <property type="entry name" value="WD40_PAC1"/>
</dbReference>
<evidence type="ECO:0008006" key="6">
    <source>
        <dbReference type="Google" id="ProtNLM"/>
    </source>
</evidence>
<dbReference type="PROSITE" id="PS50082">
    <property type="entry name" value="WD_REPEATS_2"/>
    <property type="match status" value="4"/>
</dbReference>
<feature type="repeat" description="WD" evidence="3">
    <location>
        <begin position="276"/>
        <end position="311"/>
    </location>
</feature>
<reference evidence="4" key="1">
    <citation type="journal article" date="2018" name="DNA Res.">
        <title>Multiple hybrid de novo genome assembly of finger millet, an orphan allotetraploid crop.</title>
        <authorList>
            <person name="Hatakeyama M."/>
            <person name="Aluri S."/>
            <person name="Balachadran M.T."/>
            <person name="Sivarajan S.R."/>
            <person name="Patrignani A."/>
            <person name="Gruter S."/>
            <person name="Poveda L."/>
            <person name="Shimizu-Inatsugi R."/>
            <person name="Baeten J."/>
            <person name="Francoijs K.J."/>
            <person name="Nataraja K.N."/>
            <person name="Reddy Y.A.N."/>
            <person name="Phadnis S."/>
            <person name="Ravikumar R.L."/>
            <person name="Schlapbach R."/>
            <person name="Sreeman S.M."/>
            <person name="Shimizu K.K."/>
        </authorList>
    </citation>
    <scope>NUCLEOTIDE SEQUENCE</scope>
</reference>
<dbReference type="SMART" id="SM00320">
    <property type="entry name" value="WD40"/>
    <property type="match status" value="4"/>
</dbReference>
<feature type="repeat" description="WD" evidence="3">
    <location>
        <begin position="86"/>
        <end position="127"/>
    </location>
</feature>
<keyword evidence="5" id="KW-1185">Reference proteome</keyword>
<dbReference type="InterPro" id="IPR001680">
    <property type="entry name" value="WD40_rpt"/>
</dbReference>
<dbReference type="Pfam" id="PF00400">
    <property type="entry name" value="WD40"/>
    <property type="match status" value="4"/>
</dbReference>
<dbReference type="InterPro" id="IPR036322">
    <property type="entry name" value="WD40_repeat_dom_sf"/>
</dbReference>
<evidence type="ECO:0000256" key="3">
    <source>
        <dbReference type="PROSITE-ProRule" id="PRU00221"/>
    </source>
</evidence>
<reference evidence="4" key="2">
    <citation type="submission" date="2021-12" db="EMBL/GenBank/DDBJ databases">
        <title>Resequencing data analysis of finger millet.</title>
        <authorList>
            <person name="Hatakeyama M."/>
            <person name="Aluri S."/>
            <person name="Balachadran M.T."/>
            <person name="Sivarajan S.R."/>
            <person name="Poveda L."/>
            <person name="Shimizu-Inatsugi R."/>
            <person name="Schlapbach R."/>
            <person name="Sreeman S.M."/>
            <person name="Shimizu K.K."/>
        </authorList>
    </citation>
    <scope>NUCLEOTIDE SEQUENCE</scope>
</reference>
<dbReference type="SUPFAM" id="SSF50978">
    <property type="entry name" value="WD40 repeat-like"/>
    <property type="match status" value="1"/>
</dbReference>
<feature type="repeat" description="WD" evidence="3">
    <location>
        <begin position="42"/>
        <end position="83"/>
    </location>
</feature>
<organism evidence="4 5">
    <name type="scientific">Eleusine coracana subsp. coracana</name>
    <dbReference type="NCBI Taxonomy" id="191504"/>
    <lineage>
        <taxon>Eukaryota</taxon>
        <taxon>Viridiplantae</taxon>
        <taxon>Streptophyta</taxon>
        <taxon>Embryophyta</taxon>
        <taxon>Tracheophyta</taxon>
        <taxon>Spermatophyta</taxon>
        <taxon>Magnoliopsida</taxon>
        <taxon>Liliopsida</taxon>
        <taxon>Poales</taxon>
        <taxon>Poaceae</taxon>
        <taxon>PACMAD clade</taxon>
        <taxon>Chloridoideae</taxon>
        <taxon>Cynodonteae</taxon>
        <taxon>Eleusininae</taxon>
        <taxon>Eleusine</taxon>
    </lineage>
</organism>
<accession>A0AAV5ESL4</accession>
<dbReference type="GO" id="GO:0097361">
    <property type="term" value="C:cytosolic [4Fe-4S] assembly targeting complex"/>
    <property type="evidence" value="ECO:0007669"/>
    <property type="project" value="TreeGrafter"/>
</dbReference>
<evidence type="ECO:0000256" key="1">
    <source>
        <dbReference type="ARBA" id="ARBA00022574"/>
    </source>
</evidence>
<sequence>MADAAATGIGRAELREAHRLTGHADRVWALAWNPAPGPDVLEDTHNRTVRCCAWSPNGKLLATASFDSTTAIWEYTSGDFECVATLEGHENEVKSVSWSPSGSLLATCSRDKTVWIWELQPGNEYECVSVLQGHTQDVKMVQWHPCLDILVSVSYDNSIRVQALSTLIKQSQHSLRMSIAKLFSCFGAIDGSYGSLYDAVAIHQQYGHCPLTIRVTGWSHAGSHGEHCSVQERNQGLDTLVKQEGRGMVYHAYGYLGQQPNPAVEEPSYKLMLKKEKAHDMDINCVRWCPQDPRLLASASDDGVVKLWELRGSLYD</sequence>
<dbReference type="InterPro" id="IPR019775">
    <property type="entry name" value="WD40_repeat_CS"/>
</dbReference>
<keyword evidence="1 3" id="KW-0853">WD repeat</keyword>
<dbReference type="Proteomes" id="UP001054889">
    <property type="component" value="Unassembled WGS sequence"/>
</dbReference>
<evidence type="ECO:0000313" key="4">
    <source>
        <dbReference type="EMBL" id="GJN25066.1"/>
    </source>
</evidence>
<dbReference type="PANTHER" id="PTHR19920:SF0">
    <property type="entry name" value="CYTOSOLIC IRON-SULFUR PROTEIN ASSEMBLY PROTEIN CIAO1-RELATED"/>
    <property type="match status" value="1"/>
</dbReference>
<dbReference type="EMBL" id="BQKI01000077">
    <property type="protein sequence ID" value="GJN25066.1"/>
    <property type="molecule type" value="Genomic_DNA"/>
</dbReference>
<dbReference type="PROSITE" id="PS50294">
    <property type="entry name" value="WD_REPEATS_REGION"/>
    <property type="match status" value="3"/>
</dbReference>
<name>A0AAV5ESL4_ELECO</name>
<feature type="repeat" description="WD" evidence="3">
    <location>
        <begin position="131"/>
        <end position="161"/>
    </location>
</feature>
<dbReference type="AlphaFoldDB" id="A0AAV5ESL4"/>
<keyword evidence="2" id="KW-0677">Repeat</keyword>
<dbReference type="Gene3D" id="2.130.10.10">
    <property type="entry name" value="YVTN repeat-like/Quinoprotein amine dehydrogenase"/>
    <property type="match status" value="2"/>
</dbReference>
<dbReference type="PROSITE" id="PS00678">
    <property type="entry name" value="WD_REPEATS_1"/>
    <property type="match status" value="2"/>
</dbReference>
<comment type="caution">
    <text evidence="4">The sequence shown here is derived from an EMBL/GenBank/DDBJ whole genome shotgun (WGS) entry which is preliminary data.</text>
</comment>
<evidence type="ECO:0000256" key="2">
    <source>
        <dbReference type="ARBA" id="ARBA00022737"/>
    </source>
</evidence>
<evidence type="ECO:0000313" key="5">
    <source>
        <dbReference type="Proteomes" id="UP001054889"/>
    </source>
</evidence>
<proteinExistence type="predicted"/>
<protein>
    <recommendedName>
        <fullName evidence="6">Cytosolic iron-sulfur protein assembly protein CIAO1 homolog</fullName>
    </recommendedName>
</protein>